<evidence type="ECO:0000313" key="3">
    <source>
        <dbReference type="Proteomes" id="UP001162060"/>
    </source>
</evidence>
<accession>A0AAV1TMW2</accession>
<comment type="caution">
    <text evidence="2">The sequence shown here is derived from an EMBL/GenBank/DDBJ whole genome shotgun (WGS) entry which is preliminary data.</text>
</comment>
<proteinExistence type="predicted"/>
<dbReference type="EMBL" id="CAKLBY020000066">
    <property type="protein sequence ID" value="CAK7922494.1"/>
    <property type="molecule type" value="Genomic_DNA"/>
</dbReference>
<keyword evidence="1" id="KW-0732">Signal</keyword>
<sequence>MHKFCMVLAASSTLLCESAEAVNDKDQVDVAAHDPVTVSRLDDTTSGAHRILESEGSTVSFPDQTRRKNEERVLPLSFILSKLERLHHNVDGLLNGRPWAHGDRLAVQEARDQRPRQATGEVRFADIAREADPQREFDRLTALRNADEVNVFKREIALAYNKLAEEISSAPDIVASGWMAKKWRAEKIVPLKVANMLGIDWGESLKNRQYSVVQWLYYIQLLERENSIHAIHIKEARKMLFEGMTNKEITRFLDAIKEPDLEDLVKRLYPRTRQKLRRKRKHRGKRRWT</sequence>
<evidence type="ECO:0008006" key="4">
    <source>
        <dbReference type="Google" id="ProtNLM"/>
    </source>
</evidence>
<dbReference type="AlphaFoldDB" id="A0AAV1TMW2"/>
<gene>
    <name evidence="2" type="ORF">PM001_LOCUS7665</name>
</gene>
<evidence type="ECO:0000256" key="1">
    <source>
        <dbReference type="SAM" id="SignalP"/>
    </source>
</evidence>
<name>A0AAV1TMW2_9STRA</name>
<feature type="signal peptide" evidence="1">
    <location>
        <begin position="1"/>
        <end position="21"/>
    </location>
</feature>
<protein>
    <recommendedName>
        <fullName evidence="4">RXLR effector</fullName>
    </recommendedName>
</protein>
<evidence type="ECO:0000313" key="2">
    <source>
        <dbReference type="EMBL" id="CAK7922494.1"/>
    </source>
</evidence>
<reference evidence="2" key="1">
    <citation type="submission" date="2024-01" db="EMBL/GenBank/DDBJ databases">
        <authorList>
            <person name="Webb A."/>
        </authorList>
    </citation>
    <scope>NUCLEOTIDE SEQUENCE</scope>
    <source>
        <strain evidence="2">Pm1</strain>
    </source>
</reference>
<feature type="chain" id="PRO_5043864112" description="RXLR effector" evidence="1">
    <location>
        <begin position="22"/>
        <end position="289"/>
    </location>
</feature>
<organism evidence="2 3">
    <name type="scientific">Peronospora matthiolae</name>
    <dbReference type="NCBI Taxonomy" id="2874970"/>
    <lineage>
        <taxon>Eukaryota</taxon>
        <taxon>Sar</taxon>
        <taxon>Stramenopiles</taxon>
        <taxon>Oomycota</taxon>
        <taxon>Peronosporomycetes</taxon>
        <taxon>Peronosporales</taxon>
        <taxon>Peronosporaceae</taxon>
        <taxon>Peronospora</taxon>
    </lineage>
</organism>
<dbReference type="Proteomes" id="UP001162060">
    <property type="component" value="Unassembled WGS sequence"/>
</dbReference>